<accession>A0AAJ3NKF7</accession>
<dbReference type="Proteomes" id="UP000193387">
    <property type="component" value="Unassembled WGS sequence"/>
</dbReference>
<protein>
    <submittedName>
        <fullName evidence="1">Uncharacterized protein</fullName>
    </submittedName>
</protein>
<name>A0AAJ3NKF7_9MYCO</name>
<evidence type="ECO:0000313" key="2">
    <source>
        <dbReference type="Proteomes" id="UP000193387"/>
    </source>
</evidence>
<keyword evidence="2" id="KW-1185">Reference proteome</keyword>
<evidence type="ECO:0000313" key="1">
    <source>
        <dbReference type="EMBL" id="ORW64089.1"/>
    </source>
</evidence>
<comment type="caution">
    <text evidence="1">The sequence shown here is derived from an EMBL/GenBank/DDBJ whole genome shotgun (WGS) entry which is preliminary data.</text>
</comment>
<gene>
    <name evidence="1" type="ORF">AWC23_25890</name>
</gene>
<organism evidence="1 2">
    <name type="scientific">Mycobacterium saskatchewanense</name>
    <dbReference type="NCBI Taxonomy" id="220927"/>
    <lineage>
        <taxon>Bacteria</taxon>
        <taxon>Bacillati</taxon>
        <taxon>Actinomycetota</taxon>
        <taxon>Actinomycetes</taxon>
        <taxon>Mycobacteriales</taxon>
        <taxon>Mycobacteriaceae</taxon>
        <taxon>Mycobacterium</taxon>
        <taxon>Mycobacterium simiae complex</taxon>
    </lineage>
</organism>
<sequence length="134" mass="14769">MSRAGSSEASTSSWRIVVDNDFDVQQHRGSTSVKGCTCSNVSANSLRPSKIGCFEADGFDSPRCGRRQLRPPQGCRTLSQSSIAAFNGSSDGYSDARHRVRFNHVDQCPLDCLTTRVAHLATLAKRLKHFYFAR</sequence>
<dbReference type="AlphaFoldDB" id="A0AAJ3NKF7"/>
<dbReference type="EMBL" id="LQPR01000084">
    <property type="protein sequence ID" value="ORW64089.1"/>
    <property type="molecule type" value="Genomic_DNA"/>
</dbReference>
<proteinExistence type="predicted"/>
<reference evidence="1 2" key="1">
    <citation type="submission" date="2016-01" db="EMBL/GenBank/DDBJ databases">
        <title>The new phylogeny of the genus Mycobacterium.</title>
        <authorList>
            <person name="Tarcisio F."/>
            <person name="Conor M."/>
            <person name="Antonella G."/>
            <person name="Elisabetta G."/>
            <person name="Giulia F.S."/>
            <person name="Sara T."/>
            <person name="Anna F."/>
            <person name="Clotilde B."/>
            <person name="Roberto B."/>
            <person name="Veronica D.S."/>
            <person name="Fabio R."/>
            <person name="Monica P."/>
            <person name="Olivier J."/>
            <person name="Enrico T."/>
            <person name="Nicola S."/>
        </authorList>
    </citation>
    <scope>NUCLEOTIDE SEQUENCE [LARGE SCALE GENOMIC DNA]</scope>
    <source>
        <strain evidence="1 2">DSM 44616</strain>
    </source>
</reference>